<dbReference type="OMA" id="ETMACEF"/>
<evidence type="ECO:0000256" key="5">
    <source>
        <dbReference type="ARBA" id="ARBA00023180"/>
    </source>
</evidence>
<evidence type="ECO:0000256" key="2">
    <source>
        <dbReference type="ARBA" id="ARBA00022729"/>
    </source>
</evidence>
<dbReference type="PANTHER" id="PTHR23301">
    <property type="entry name" value="CHITIN BINDING PERITROPHIN-A"/>
    <property type="match status" value="1"/>
</dbReference>
<keyword evidence="4" id="KW-1015">Disulfide bond</keyword>
<dbReference type="Pfam" id="PF01607">
    <property type="entry name" value="CBM_14"/>
    <property type="match status" value="1"/>
</dbReference>
<dbReference type="InParanoid" id="A0A067RPM8"/>
<keyword evidence="5" id="KW-0325">Glycoprotein</keyword>
<organism evidence="8 9">
    <name type="scientific">Zootermopsis nevadensis</name>
    <name type="common">Dampwood termite</name>
    <dbReference type="NCBI Taxonomy" id="136037"/>
    <lineage>
        <taxon>Eukaryota</taxon>
        <taxon>Metazoa</taxon>
        <taxon>Ecdysozoa</taxon>
        <taxon>Arthropoda</taxon>
        <taxon>Hexapoda</taxon>
        <taxon>Insecta</taxon>
        <taxon>Pterygota</taxon>
        <taxon>Neoptera</taxon>
        <taxon>Polyneoptera</taxon>
        <taxon>Dictyoptera</taxon>
        <taxon>Blattodea</taxon>
        <taxon>Blattoidea</taxon>
        <taxon>Termitoidae</taxon>
        <taxon>Termopsidae</taxon>
        <taxon>Zootermopsis</taxon>
    </lineage>
</organism>
<dbReference type="Proteomes" id="UP000027135">
    <property type="component" value="Unassembled WGS sequence"/>
</dbReference>
<keyword evidence="1" id="KW-0147">Chitin-binding</keyword>
<accession>A0A067RPM8</accession>
<feature type="domain" description="Chitin-binding type-2" evidence="7">
    <location>
        <begin position="150"/>
        <end position="206"/>
    </location>
</feature>
<dbReference type="AlphaFoldDB" id="A0A067RPM8"/>
<feature type="region of interest" description="Disordered" evidence="6">
    <location>
        <begin position="1"/>
        <end position="23"/>
    </location>
</feature>
<proteinExistence type="predicted"/>
<evidence type="ECO:0000256" key="1">
    <source>
        <dbReference type="ARBA" id="ARBA00022669"/>
    </source>
</evidence>
<dbReference type="GO" id="GO:0005576">
    <property type="term" value="C:extracellular region"/>
    <property type="evidence" value="ECO:0007669"/>
    <property type="project" value="InterPro"/>
</dbReference>
<evidence type="ECO:0000256" key="6">
    <source>
        <dbReference type="SAM" id="MobiDB-lite"/>
    </source>
</evidence>
<gene>
    <name evidence="8" type="ORF">L798_01890</name>
</gene>
<evidence type="ECO:0000256" key="4">
    <source>
        <dbReference type="ARBA" id="ARBA00023157"/>
    </source>
</evidence>
<keyword evidence="2" id="KW-0732">Signal</keyword>
<dbReference type="SMART" id="SM00494">
    <property type="entry name" value="ChtBD2"/>
    <property type="match status" value="4"/>
</dbReference>
<protein>
    <recommendedName>
        <fullName evidence="7">Chitin-binding type-2 domain-containing protein</fullName>
    </recommendedName>
</protein>
<sequence>MSCSKASCTTQPTTTQPCEDSDKAGSFRCLQPGFFPDPVDCKRFHVCGSDLSHFSGECDDKFDADLGICTSVDPDNAKPPGPETEHQCKNLEKPCTEPNVSPVPLPTYPSYYVICIPVATKNRKSPYTYQLSVGKCPGRQVFNSETMACEFSCTGKRGRFQDPDNCRSYIECSGNAAVKKDCPDNFAFHPDRKFCLPESMVQGCQRTRAAVDADATTTPATPTTTPTIPNEGFRCQASGAFPDKSDCHKFITCSRVSRGGRVYFHMRRRQCPFLTFFNPNGYCQLGFCWN</sequence>
<dbReference type="EMBL" id="KK852544">
    <property type="protein sequence ID" value="KDR21654.1"/>
    <property type="molecule type" value="Genomic_DNA"/>
</dbReference>
<dbReference type="InterPro" id="IPR002557">
    <property type="entry name" value="Chitin-bd_dom"/>
</dbReference>
<reference evidence="8 9" key="1">
    <citation type="journal article" date="2014" name="Nat. Commun.">
        <title>Molecular traces of alternative social organization in a termite genome.</title>
        <authorList>
            <person name="Terrapon N."/>
            <person name="Li C."/>
            <person name="Robertson H.M."/>
            <person name="Ji L."/>
            <person name="Meng X."/>
            <person name="Booth W."/>
            <person name="Chen Z."/>
            <person name="Childers C.P."/>
            <person name="Glastad K.M."/>
            <person name="Gokhale K."/>
            <person name="Gowin J."/>
            <person name="Gronenberg W."/>
            <person name="Hermansen R.A."/>
            <person name="Hu H."/>
            <person name="Hunt B.G."/>
            <person name="Huylmans A.K."/>
            <person name="Khalil S.M."/>
            <person name="Mitchell R.D."/>
            <person name="Munoz-Torres M.C."/>
            <person name="Mustard J.A."/>
            <person name="Pan H."/>
            <person name="Reese J.T."/>
            <person name="Scharf M.E."/>
            <person name="Sun F."/>
            <person name="Vogel H."/>
            <person name="Xiao J."/>
            <person name="Yang W."/>
            <person name="Yang Z."/>
            <person name="Yang Z."/>
            <person name="Zhou J."/>
            <person name="Zhu J."/>
            <person name="Brent C.S."/>
            <person name="Elsik C.G."/>
            <person name="Goodisman M.A."/>
            <person name="Liberles D.A."/>
            <person name="Roe R.M."/>
            <person name="Vargo E.L."/>
            <person name="Vilcinskas A."/>
            <person name="Wang J."/>
            <person name="Bornberg-Bauer E."/>
            <person name="Korb J."/>
            <person name="Zhang G."/>
            <person name="Liebig J."/>
        </authorList>
    </citation>
    <scope>NUCLEOTIDE SEQUENCE [LARGE SCALE GENOMIC DNA]</scope>
    <source>
        <tissue evidence="8">Whole organism</tissue>
    </source>
</reference>
<keyword evidence="9" id="KW-1185">Reference proteome</keyword>
<evidence type="ECO:0000313" key="9">
    <source>
        <dbReference type="Proteomes" id="UP000027135"/>
    </source>
</evidence>
<evidence type="ECO:0000313" key="8">
    <source>
        <dbReference type="EMBL" id="KDR21654.1"/>
    </source>
</evidence>
<dbReference type="GO" id="GO:0008061">
    <property type="term" value="F:chitin binding"/>
    <property type="evidence" value="ECO:0007669"/>
    <property type="project" value="UniProtKB-KW"/>
</dbReference>
<name>A0A067RPM8_ZOONE</name>
<feature type="compositionally biased region" description="Low complexity" evidence="6">
    <location>
        <begin position="8"/>
        <end position="18"/>
    </location>
</feature>
<keyword evidence="3" id="KW-0677">Repeat</keyword>
<dbReference type="InterPro" id="IPR036508">
    <property type="entry name" value="Chitin-bd_dom_sf"/>
</dbReference>
<dbReference type="SUPFAM" id="SSF57625">
    <property type="entry name" value="Invertebrate chitin-binding proteins"/>
    <property type="match status" value="1"/>
</dbReference>
<dbReference type="Gene3D" id="2.170.140.10">
    <property type="entry name" value="Chitin binding domain"/>
    <property type="match status" value="2"/>
</dbReference>
<evidence type="ECO:0000256" key="3">
    <source>
        <dbReference type="ARBA" id="ARBA00022737"/>
    </source>
</evidence>
<evidence type="ECO:0000259" key="7">
    <source>
        <dbReference type="PROSITE" id="PS50940"/>
    </source>
</evidence>
<dbReference type="PANTHER" id="PTHR23301:SF0">
    <property type="entry name" value="CHITIN-BINDING TYPE-2 DOMAIN-CONTAINING PROTEIN-RELATED"/>
    <property type="match status" value="1"/>
</dbReference>
<dbReference type="InterPro" id="IPR051940">
    <property type="entry name" value="Chitin_bind-dev_reg"/>
</dbReference>
<dbReference type="PROSITE" id="PS50940">
    <property type="entry name" value="CHIT_BIND_II"/>
    <property type="match status" value="1"/>
</dbReference>